<name>A0A0K0N6H9_9CAUD</name>
<dbReference type="GeneID" id="26517457"/>
<accession>A0A0K0N6H9</accession>
<evidence type="ECO:0000313" key="1">
    <source>
        <dbReference type="EMBL" id="AKJ72534.1"/>
    </source>
</evidence>
<reference evidence="1 2" key="1">
    <citation type="journal article" date="2015" name="PLoS ONE">
        <title>Lysis to Kill: Evaluation of the Lytic Abilities, and Genomics of Nine Bacteriophages Infective for Gordonia spp. and Their Potential Use in Activated Sludge Foam Biocontrol.</title>
        <authorList>
            <person name="Dyson Z.A."/>
            <person name="Tucci J."/>
            <person name="Seviour R.J."/>
            <person name="Petrovski S."/>
        </authorList>
    </citation>
    <scope>NUCLEOTIDE SEQUENCE [LARGE SCALE GENOMIC DNA]</scope>
</reference>
<protein>
    <submittedName>
        <fullName evidence="1">Uncharacterized protein</fullName>
    </submittedName>
</protein>
<dbReference type="KEGG" id="vg:26517457"/>
<gene>
    <name evidence="1" type="ORF">GMA7_98</name>
</gene>
<dbReference type="EMBL" id="KR063278">
    <property type="protein sequence ID" value="AKJ72534.1"/>
    <property type="molecule type" value="Genomic_DNA"/>
</dbReference>
<dbReference type="OrthoDB" id="28013at10239"/>
<proteinExistence type="predicted"/>
<sequence length="77" mass="8657">MRQKKASRNRTEVRVEAFLIEDCNGKRYEIQVHDTAGMVAKTFCVARSNVASKATQVAAMALNVPEGRIKINRVEYS</sequence>
<keyword evidence="2" id="KW-1185">Reference proteome</keyword>
<evidence type="ECO:0000313" key="2">
    <source>
        <dbReference type="Proteomes" id="UP000202743"/>
    </source>
</evidence>
<dbReference type="Proteomes" id="UP000202743">
    <property type="component" value="Segment"/>
</dbReference>
<dbReference type="RefSeq" id="YP_009189234.1">
    <property type="nucleotide sequence ID" value="NC_028673.1"/>
</dbReference>
<organism evidence="1 2">
    <name type="scientific">Gordonia phage GMA7</name>
    <dbReference type="NCBI Taxonomy" id="1647286"/>
    <lineage>
        <taxon>Viruses</taxon>
        <taxon>Duplodnaviria</taxon>
        <taxon>Heunggongvirae</taxon>
        <taxon>Uroviricota</taxon>
        <taxon>Caudoviricetes</taxon>
        <taxon>Getseptimavirus</taxon>
        <taxon>Getseptimavirus GMA7</taxon>
    </lineage>
</organism>